<comment type="caution">
    <text evidence="1">The sequence shown here is derived from an EMBL/GenBank/DDBJ whole genome shotgun (WGS) entry which is preliminary data.</text>
</comment>
<sequence>MERYNGLLKTTLRAMGGGTFKHWDTHLAKATWLVNTRGSVHRVGPAQSKLLCTVEGDKVPEVHIKNMLGKTVWVTPASGKGKPIRGIAFAQGPGYTWWSLAVASPHCSTLRAASDRTRGNGLKLRQGRFRRDIRNFYFTERVIKHWNRLPREVVESPSLGVFKRRLDEVLRDMV</sequence>
<dbReference type="Proteomes" id="UP001333110">
    <property type="component" value="Unassembled WGS sequence"/>
</dbReference>
<dbReference type="AlphaFoldDB" id="A0AAN7N9F4"/>
<keyword evidence="2" id="KW-1185">Reference proteome</keyword>
<name>A0AAN7N9F4_MYCAM</name>
<accession>A0AAN7N9F4</accession>
<gene>
    <name evidence="1" type="ORF">QYF61_018467</name>
</gene>
<dbReference type="EMBL" id="JAUNZN010000032">
    <property type="protein sequence ID" value="KAK4807126.1"/>
    <property type="molecule type" value="Genomic_DNA"/>
</dbReference>
<protein>
    <submittedName>
        <fullName evidence="1">Uncharacterized protein</fullName>
    </submittedName>
</protein>
<organism evidence="1 2">
    <name type="scientific">Mycteria americana</name>
    <name type="common">Wood stork</name>
    <dbReference type="NCBI Taxonomy" id="33587"/>
    <lineage>
        <taxon>Eukaryota</taxon>
        <taxon>Metazoa</taxon>
        <taxon>Chordata</taxon>
        <taxon>Craniata</taxon>
        <taxon>Vertebrata</taxon>
        <taxon>Euteleostomi</taxon>
        <taxon>Archelosauria</taxon>
        <taxon>Archosauria</taxon>
        <taxon>Dinosauria</taxon>
        <taxon>Saurischia</taxon>
        <taxon>Theropoda</taxon>
        <taxon>Coelurosauria</taxon>
        <taxon>Aves</taxon>
        <taxon>Neognathae</taxon>
        <taxon>Neoaves</taxon>
        <taxon>Aequornithes</taxon>
        <taxon>Ciconiiformes</taxon>
        <taxon>Ciconiidae</taxon>
        <taxon>Mycteria</taxon>
    </lineage>
</organism>
<evidence type="ECO:0000313" key="1">
    <source>
        <dbReference type="EMBL" id="KAK4807126.1"/>
    </source>
</evidence>
<reference evidence="1 2" key="1">
    <citation type="journal article" date="2023" name="J. Hered.">
        <title>Chromosome-level genome of the wood stork (Mycteria americana) provides insight into avian chromosome evolution.</title>
        <authorList>
            <person name="Flamio R. Jr."/>
            <person name="Ramstad K.M."/>
        </authorList>
    </citation>
    <scope>NUCLEOTIDE SEQUENCE [LARGE SCALE GENOMIC DNA]</scope>
    <source>
        <strain evidence="1">JAX WOST 10</strain>
    </source>
</reference>
<evidence type="ECO:0000313" key="2">
    <source>
        <dbReference type="Proteomes" id="UP001333110"/>
    </source>
</evidence>
<proteinExistence type="predicted"/>